<dbReference type="SMART" id="SM00382">
    <property type="entry name" value="AAA"/>
    <property type="match status" value="1"/>
</dbReference>
<organism evidence="15 16">
    <name type="scientific">Eleusine coracana subsp. coracana</name>
    <dbReference type="NCBI Taxonomy" id="191504"/>
    <lineage>
        <taxon>Eukaryota</taxon>
        <taxon>Viridiplantae</taxon>
        <taxon>Streptophyta</taxon>
        <taxon>Embryophyta</taxon>
        <taxon>Tracheophyta</taxon>
        <taxon>Spermatophyta</taxon>
        <taxon>Magnoliopsida</taxon>
        <taxon>Liliopsida</taxon>
        <taxon>Poales</taxon>
        <taxon>Poaceae</taxon>
        <taxon>PACMAD clade</taxon>
        <taxon>Chloridoideae</taxon>
        <taxon>Cynodonteae</taxon>
        <taxon>Eleusininae</taxon>
        <taxon>Eleusine</taxon>
    </lineage>
</organism>
<dbReference type="SUPFAM" id="SSF90123">
    <property type="entry name" value="ABC transporter transmembrane region"/>
    <property type="match status" value="1"/>
</dbReference>
<feature type="compositionally biased region" description="Basic and acidic residues" evidence="11">
    <location>
        <begin position="372"/>
        <end position="383"/>
    </location>
</feature>
<dbReference type="GO" id="GO:0005524">
    <property type="term" value="F:ATP binding"/>
    <property type="evidence" value="ECO:0007669"/>
    <property type="project" value="UniProtKB-KW"/>
</dbReference>
<dbReference type="CDD" id="cd18578">
    <property type="entry name" value="ABC_6TM_Pgp_ABCB1_D2_like"/>
    <property type="match status" value="1"/>
</dbReference>
<keyword evidence="4 12" id="KW-0812">Transmembrane</keyword>
<dbReference type="InterPro" id="IPR027417">
    <property type="entry name" value="P-loop_NTPase"/>
</dbReference>
<dbReference type="InterPro" id="IPR011527">
    <property type="entry name" value="ABC1_TM_dom"/>
</dbReference>
<evidence type="ECO:0000259" key="13">
    <source>
        <dbReference type="PROSITE" id="PS50893"/>
    </source>
</evidence>
<dbReference type="PANTHER" id="PTHR24222:SF65">
    <property type="entry name" value="ABC TRANSPORTER B FAMILY MEMBER 9"/>
    <property type="match status" value="1"/>
</dbReference>
<keyword evidence="6" id="KW-0547">Nucleotide-binding</keyword>
<accession>A0AAV5DWM5</accession>
<dbReference type="Proteomes" id="UP001054889">
    <property type="component" value="Unassembled WGS sequence"/>
</dbReference>
<feature type="domain" description="ABC transmembrane type-1" evidence="14">
    <location>
        <begin position="410"/>
        <end position="571"/>
    </location>
</feature>
<dbReference type="SUPFAM" id="SSF52540">
    <property type="entry name" value="P-loop containing nucleoside triphosphate hydrolases"/>
    <property type="match status" value="1"/>
</dbReference>
<feature type="transmembrane region" description="Helical" evidence="12">
    <location>
        <begin position="448"/>
        <end position="468"/>
    </location>
</feature>
<dbReference type="GO" id="GO:0016887">
    <property type="term" value="F:ATP hydrolysis activity"/>
    <property type="evidence" value="ECO:0007669"/>
    <property type="project" value="InterPro"/>
</dbReference>
<keyword evidence="8 12" id="KW-1133">Transmembrane helix</keyword>
<evidence type="ECO:0000256" key="9">
    <source>
        <dbReference type="ARBA" id="ARBA00023136"/>
    </source>
</evidence>
<evidence type="ECO:0000256" key="2">
    <source>
        <dbReference type="ARBA" id="ARBA00007577"/>
    </source>
</evidence>
<dbReference type="Gene3D" id="1.20.1560.10">
    <property type="entry name" value="ABC transporter type 1, transmembrane domain"/>
    <property type="match status" value="2"/>
</dbReference>
<keyword evidence="16" id="KW-1185">Reference proteome</keyword>
<evidence type="ECO:0000256" key="4">
    <source>
        <dbReference type="ARBA" id="ARBA00022692"/>
    </source>
</evidence>
<evidence type="ECO:0000256" key="6">
    <source>
        <dbReference type="ARBA" id="ARBA00022741"/>
    </source>
</evidence>
<dbReference type="GO" id="GO:0005886">
    <property type="term" value="C:plasma membrane"/>
    <property type="evidence" value="ECO:0007669"/>
    <property type="project" value="UniProtKB-SubCell"/>
</dbReference>
<reference evidence="15" key="1">
    <citation type="journal article" date="2018" name="DNA Res.">
        <title>Multiple hybrid de novo genome assembly of finger millet, an orphan allotetraploid crop.</title>
        <authorList>
            <person name="Hatakeyama M."/>
            <person name="Aluri S."/>
            <person name="Balachadran M.T."/>
            <person name="Sivarajan S.R."/>
            <person name="Patrignani A."/>
            <person name="Gruter S."/>
            <person name="Poveda L."/>
            <person name="Shimizu-Inatsugi R."/>
            <person name="Baeten J."/>
            <person name="Francoijs K.J."/>
            <person name="Nataraja K.N."/>
            <person name="Reddy Y.A.N."/>
            <person name="Phadnis S."/>
            <person name="Ravikumar R.L."/>
            <person name="Schlapbach R."/>
            <person name="Sreeman S.M."/>
            <person name="Shimizu K.K."/>
        </authorList>
    </citation>
    <scope>NUCLEOTIDE SEQUENCE</scope>
</reference>
<proteinExistence type="inferred from homology"/>
<dbReference type="InterPro" id="IPR039421">
    <property type="entry name" value="Type_1_exporter"/>
</dbReference>
<evidence type="ECO:0000256" key="5">
    <source>
        <dbReference type="ARBA" id="ARBA00022737"/>
    </source>
</evidence>
<evidence type="ECO:0000313" key="16">
    <source>
        <dbReference type="Proteomes" id="UP001054889"/>
    </source>
</evidence>
<feature type="transmembrane region" description="Helical" evidence="12">
    <location>
        <begin position="27"/>
        <end position="44"/>
    </location>
</feature>
<keyword evidence="5" id="KW-0677">Repeat</keyword>
<dbReference type="InterPro" id="IPR017871">
    <property type="entry name" value="ABC_transporter-like_CS"/>
</dbReference>
<keyword evidence="3" id="KW-0813">Transport</keyword>
<dbReference type="PROSITE" id="PS50929">
    <property type="entry name" value="ABC_TM1F"/>
    <property type="match status" value="1"/>
</dbReference>
<dbReference type="PROSITE" id="PS50893">
    <property type="entry name" value="ABC_TRANSPORTER_2"/>
    <property type="match status" value="1"/>
</dbReference>
<evidence type="ECO:0000256" key="12">
    <source>
        <dbReference type="SAM" id="Phobius"/>
    </source>
</evidence>
<evidence type="ECO:0000313" key="15">
    <source>
        <dbReference type="EMBL" id="GJN15114.1"/>
    </source>
</evidence>
<comment type="similarity">
    <text evidence="2">Belongs to the ABC transporter superfamily. ABCB family. Multidrug resistance exporter (TC 3.A.1.201) subfamily.</text>
</comment>
<protein>
    <submittedName>
        <fullName evidence="15">Uncharacterized protein</fullName>
    </submittedName>
</protein>
<evidence type="ECO:0000256" key="8">
    <source>
        <dbReference type="ARBA" id="ARBA00022989"/>
    </source>
</evidence>
<dbReference type="Gene3D" id="3.40.50.300">
    <property type="entry name" value="P-loop containing nucleotide triphosphate hydrolases"/>
    <property type="match status" value="1"/>
</dbReference>
<evidence type="ECO:0000256" key="10">
    <source>
        <dbReference type="ARBA" id="ARBA00023180"/>
    </source>
</evidence>
<dbReference type="EMBL" id="BQKI01000071">
    <property type="protein sequence ID" value="GJN15114.1"/>
    <property type="molecule type" value="Genomic_DNA"/>
</dbReference>
<dbReference type="PROSITE" id="PS00211">
    <property type="entry name" value="ABC_TRANSPORTER_1"/>
    <property type="match status" value="1"/>
</dbReference>
<evidence type="ECO:0000259" key="14">
    <source>
        <dbReference type="PROSITE" id="PS50929"/>
    </source>
</evidence>
<feature type="region of interest" description="Disordered" evidence="11">
    <location>
        <begin position="328"/>
        <end position="385"/>
    </location>
</feature>
<reference evidence="15" key="2">
    <citation type="submission" date="2021-12" db="EMBL/GenBank/DDBJ databases">
        <title>Resequencing data analysis of finger millet.</title>
        <authorList>
            <person name="Hatakeyama M."/>
            <person name="Aluri S."/>
            <person name="Balachadran M.T."/>
            <person name="Sivarajan S.R."/>
            <person name="Poveda L."/>
            <person name="Shimizu-Inatsugi R."/>
            <person name="Schlapbach R."/>
            <person name="Sreeman S.M."/>
            <person name="Shimizu K.K."/>
        </authorList>
    </citation>
    <scope>NUCLEOTIDE SEQUENCE</scope>
</reference>
<dbReference type="FunFam" id="3.40.50.300:FF:000066">
    <property type="entry name" value="ABC transporter B family member 1"/>
    <property type="match status" value="1"/>
</dbReference>
<feature type="transmembrane region" description="Helical" evidence="12">
    <location>
        <begin position="422"/>
        <end position="442"/>
    </location>
</feature>
<sequence length="571" mass="62140">MIIFGQMIAAFGDTSSSETILQRVNKVSLRFVYLGVGAGIVSFLRKLFKTIMRKPEIDSDDAVGIVLEDIKGDVELKDVYFSYPSRPEQLIFDGLSLQVSSGKTEALVGESGSGKSTVINLVERFYDPQAGEVCIDGINIKSFRLGWIRQKIGLVSQEPLLFTTSIKDNISHGREDATLEEIKEAAELASAATFIEKLPNGYDSTVGQHGTQLSGGQKQRIAIARAILKNPRILLLDEATSALDLESERIVQNALNRIMKNRTTLIVAHRLSTVTNADSISVVHQGKIIEQGHHDELVKDPQGAYSQLIRLQEAHQDDDHHVDAGITHSRSTRSLPLQQSTCNPAGTVSQQTALIPSSTASNKSTKHNGTNSEKKNENSDGKNLKKTSFGRLLTLSKKETGALGGRLCIDALNLRRLVGDNLAVIIQCTASLISGIAIAMISDWKLSLVIMFIIPLIGLQGYAQVKFLKGFSQDAKMMYEEASQVAVDAVVSIKTIASFCAQKRVVTIYNNKCQASRIQGIRTGIVGGLGFGFSNLMVYTSSALCYFVGAQFISHGKSTFSSVFKVIGMHQ</sequence>
<comment type="caution">
    <text evidence="15">The sequence shown here is derived from an EMBL/GenBank/DDBJ whole genome shotgun (WGS) entry which is preliminary data.</text>
</comment>
<keyword evidence="7" id="KW-0067">ATP-binding</keyword>
<dbReference type="InterPro" id="IPR003593">
    <property type="entry name" value="AAA+_ATPase"/>
</dbReference>
<dbReference type="InterPro" id="IPR036640">
    <property type="entry name" value="ABC1_TM_sf"/>
</dbReference>
<evidence type="ECO:0000256" key="11">
    <source>
        <dbReference type="SAM" id="MobiDB-lite"/>
    </source>
</evidence>
<name>A0AAV5DWM5_ELECO</name>
<evidence type="ECO:0000256" key="1">
    <source>
        <dbReference type="ARBA" id="ARBA00004651"/>
    </source>
</evidence>
<dbReference type="Pfam" id="PF00664">
    <property type="entry name" value="ABC_membrane"/>
    <property type="match status" value="1"/>
</dbReference>
<dbReference type="InterPro" id="IPR003439">
    <property type="entry name" value="ABC_transporter-like_ATP-bd"/>
</dbReference>
<evidence type="ECO:0000256" key="7">
    <source>
        <dbReference type="ARBA" id="ARBA00022840"/>
    </source>
</evidence>
<dbReference type="Pfam" id="PF00005">
    <property type="entry name" value="ABC_tran"/>
    <property type="match status" value="1"/>
</dbReference>
<dbReference type="GO" id="GO:0140359">
    <property type="term" value="F:ABC-type transporter activity"/>
    <property type="evidence" value="ECO:0007669"/>
    <property type="project" value="InterPro"/>
</dbReference>
<gene>
    <name evidence="15" type="primary">gb02005</name>
    <name evidence="15" type="ORF">PR202_gb02005</name>
</gene>
<evidence type="ECO:0000256" key="3">
    <source>
        <dbReference type="ARBA" id="ARBA00022448"/>
    </source>
</evidence>
<dbReference type="PANTHER" id="PTHR24222">
    <property type="entry name" value="ABC TRANSPORTER B FAMILY"/>
    <property type="match status" value="1"/>
</dbReference>
<comment type="subcellular location">
    <subcellularLocation>
        <location evidence="1">Cell membrane</location>
        <topology evidence="1">Multi-pass membrane protein</topology>
    </subcellularLocation>
</comment>
<keyword evidence="9 12" id="KW-0472">Membrane</keyword>
<keyword evidence="10" id="KW-0325">Glycoprotein</keyword>
<dbReference type="CDD" id="cd03249">
    <property type="entry name" value="ABC_MTABC3_MDL1_MDL2"/>
    <property type="match status" value="1"/>
</dbReference>
<dbReference type="AlphaFoldDB" id="A0AAV5DWM5"/>
<feature type="compositionally biased region" description="Polar residues" evidence="11">
    <location>
        <begin position="328"/>
        <end position="371"/>
    </location>
</feature>
<feature type="domain" description="ABC transporter" evidence="13">
    <location>
        <begin position="74"/>
        <end position="310"/>
    </location>
</feature>